<evidence type="ECO:0000313" key="2">
    <source>
        <dbReference type="Proteomes" id="UP001328107"/>
    </source>
</evidence>
<name>A0AAN5CZZ7_9BILA</name>
<dbReference type="Proteomes" id="UP001328107">
    <property type="component" value="Unassembled WGS sequence"/>
</dbReference>
<proteinExistence type="predicted"/>
<dbReference type="EMBL" id="BTRK01000005">
    <property type="protein sequence ID" value="GMR53137.1"/>
    <property type="molecule type" value="Genomic_DNA"/>
</dbReference>
<sequence length="77" mass="7494">VAAPLAPFDGGGHVLEGVAGGGGGGRAGGVGVSPAAAAGGAVSCCVFSAERLFRCFDPYEYDFLSASLSPSFSSFFS</sequence>
<gene>
    <name evidence="1" type="ORF">PMAYCL1PPCAC_23332</name>
</gene>
<dbReference type="AlphaFoldDB" id="A0AAN5CZZ7"/>
<evidence type="ECO:0000313" key="1">
    <source>
        <dbReference type="EMBL" id="GMR53137.1"/>
    </source>
</evidence>
<comment type="caution">
    <text evidence="1">The sequence shown here is derived from an EMBL/GenBank/DDBJ whole genome shotgun (WGS) entry which is preliminary data.</text>
</comment>
<organism evidence="1 2">
    <name type="scientific">Pristionchus mayeri</name>
    <dbReference type="NCBI Taxonomy" id="1317129"/>
    <lineage>
        <taxon>Eukaryota</taxon>
        <taxon>Metazoa</taxon>
        <taxon>Ecdysozoa</taxon>
        <taxon>Nematoda</taxon>
        <taxon>Chromadorea</taxon>
        <taxon>Rhabditida</taxon>
        <taxon>Rhabditina</taxon>
        <taxon>Diplogasteromorpha</taxon>
        <taxon>Diplogasteroidea</taxon>
        <taxon>Neodiplogasteridae</taxon>
        <taxon>Pristionchus</taxon>
    </lineage>
</organism>
<reference evidence="2" key="1">
    <citation type="submission" date="2022-10" db="EMBL/GenBank/DDBJ databases">
        <title>Genome assembly of Pristionchus species.</title>
        <authorList>
            <person name="Yoshida K."/>
            <person name="Sommer R.J."/>
        </authorList>
    </citation>
    <scope>NUCLEOTIDE SEQUENCE [LARGE SCALE GENOMIC DNA]</scope>
    <source>
        <strain evidence="2">RS5460</strain>
    </source>
</reference>
<keyword evidence="2" id="KW-1185">Reference proteome</keyword>
<feature type="non-terminal residue" evidence="1">
    <location>
        <position position="1"/>
    </location>
</feature>
<protein>
    <submittedName>
        <fullName evidence="1">Uncharacterized protein</fullName>
    </submittedName>
</protein>
<accession>A0AAN5CZZ7</accession>
<feature type="non-terminal residue" evidence="1">
    <location>
        <position position="77"/>
    </location>
</feature>